<dbReference type="PANTHER" id="PTHR30290:SF38">
    <property type="entry name" value="D,D-DIPEPTIDE-BINDING PERIPLASMIC PROTEIN DDPA-RELATED"/>
    <property type="match status" value="1"/>
</dbReference>
<dbReference type="Proteomes" id="UP000245698">
    <property type="component" value="Unassembled WGS sequence"/>
</dbReference>
<dbReference type="AlphaFoldDB" id="A0A2P9AMA0"/>
<organism evidence="6 7">
    <name type="scientific">Mesorhizobium delmotii</name>
    <dbReference type="NCBI Taxonomy" id="1631247"/>
    <lineage>
        <taxon>Bacteria</taxon>
        <taxon>Pseudomonadati</taxon>
        <taxon>Pseudomonadota</taxon>
        <taxon>Alphaproteobacteria</taxon>
        <taxon>Hyphomicrobiales</taxon>
        <taxon>Phyllobacteriaceae</taxon>
        <taxon>Mesorhizobium</taxon>
    </lineage>
</organism>
<dbReference type="PIRSF" id="PIRSF002741">
    <property type="entry name" value="MppA"/>
    <property type="match status" value="1"/>
</dbReference>
<reference evidence="7" key="1">
    <citation type="submission" date="2016-12" db="EMBL/GenBank/DDBJ databases">
        <authorList>
            <person name="Brunel B."/>
        </authorList>
    </citation>
    <scope>NUCLEOTIDE SEQUENCE [LARGE SCALE GENOMIC DNA]</scope>
</reference>
<protein>
    <submittedName>
        <fullName evidence="6">Extracellular solute-binding protein family 5</fullName>
    </submittedName>
</protein>
<gene>
    <name evidence="6" type="ORF">BQ8482_270013</name>
</gene>
<evidence type="ECO:0000259" key="5">
    <source>
        <dbReference type="Pfam" id="PF00496"/>
    </source>
</evidence>
<comment type="subcellular location">
    <subcellularLocation>
        <location evidence="1">Periplasm</location>
    </subcellularLocation>
</comment>
<dbReference type="InterPro" id="IPR030678">
    <property type="entry name" value="Peptide/Ni-bd"/>
</dbReference>
<evidence type="ECO:0000256" key="2">
    <source>
        <dbReference type="ARBA" id="ARBA00005695"/>
    </source>
</evidence>
<evidence type="ECO:0000256" key="4">
    <source>
        <dbReference type="SAM" id="SignalP"/>
    </source>
</evidence>
<dbReference type="PANTHER" id="PTHR30290">
    <property type="entry name" value="PERIPLASMIC BINDING COMPONENT OF ABC TRANSPORTER"/>
    <property type="match status" value="1"/>
</dbReference>
<dbReference type="EMBL" id="FUIG01000034">
    <property type="protein sequence ID" value="SJM32266.1"/>
    <property type="molecule type" value="Genomic_DNA"/>
</dbReference>
<dbReference type="InterPro" id="IPR023765">
    <property type="entry name" value="SBP_5_CS"/>
</dbReference>
<name>A0A2P9AMA0_9HYPH</name>
<dbReference type="InterPro" id="IPR000914">
    <property type="entry name" value="SBP_5_dom"/>
</dbReference>
<keyword evidence="7" id="KW-1185">Reference proteome</keyword>
<dbReference type="InterPro" id="IPR039424">
    <property type="entry name" value="SBP_5"/>
</dbReference>
<evidence type="ECO:0000256" key="1">
    <source>
        <dbReference type="ARBA" id="ARBA00004418"/>
    </source>
</evidence>
<keyword evidence="3 4" id="KW-0732">Signal</keyword>
<dbReference type="GO" id="GO:1904680">
    <property type="term" value="F:peptide transmembrane transporter activity"/>
    <property type="evidence" value="ECO:0007669"/>
    <property type="project" value="TreeGrafter"/>
</dbReference>
<dbReference type="GO" id="GO:0043190">
    <property type="term" value="C:ATP-binding cassette (ABC) transporter complex"/>
    <property type="evidence" value="ECO:0007669"/>
    <property type="project" value="InterPro"/>
</dbReference>
<dbReference type="GO" id="GO:0030288">
    <property type="term" value="C:outer membrane-bounded periplasmic space"/>
    <property type="evidence" value="ECO:0007669"/>
    <property type="project" value="UniProtKB-ARBA"/>
</dbReference>
<accession>A0A2P9AMA0</accession>
<feature type="chain" id="PRO_5015109236" evidence="4">
    <location>
        <begin position="22"/>
        <end position="521"/>
    </location>
</feature>
<dbReference type="Pfam" id="PF00496">
    <property type="entry name" value="SBP_bac_5"/>
    <property type="match status" value="1"/>
</dbReference>
<evidence type="ECO:0000313" key="7">
    <source>
        <dbReference type="Proteomes" id="UP000245698"/>
    </source>
</evidence>
<dbReference type="PROSITE" id="PS01040">
    <property type="entry name" value="SBP_BACTERIAL_5"/>
    <property type="match status" value="1"/>
</dbReference>
<proteinExistence type="inferred from homology"/>
<dbReference type="Gene3D" id="3.90.76.10">
    <property type="entry name" value="Dipeptide-binding Protein, Domain 1"/>
    <property type="match status" value="1"/>
</dbReference>
<feature type="domain" description="Solute-binding protein family 5" evidence="5">
    <location>
        <begin position="70"/>
        <end position="439"/>
    </location>
</feature>
<comment type="similarity">
    <text evidence="2">Belongs to the bacterial solute-binding protein 5 family.</text>
</comment>
<evidence type="ECO:0000313" key="6">
    <source>
        <dbReference type="EMBL" id="SJM32266.1"/>
    </source>
</evidence>
<evidence type="ECO:0000256" key="3">
    <source>
        <dbReference type="ARBA" id="ARBA00022729"/>
    </source>
</evidence>
<dbReference type="Gene3D" id="3.40.190.10">
    <property type="entry name" value="Periplasmic binding protein-like II"/>
    <property type="match status" value="1"/>
</dbReference>
<dbReference type="SUPFAM" id="SSF53850">
    <property type="entry name" value="Periplasmic binding protein-like II"/>
    <property type="match status" value="1"/>
</dbReference>
<sequence length="521" mass="57776">MRKLFAAFAVMAMLSPGAATAQNPPTGGTFSLPINDDPQMWPLAGGLYNILVGKALYSGLVRYNLETLDPVGDLAESWTVSEDGRTYTFALRKNVKWHDGEPFDADDVVFTVKLWTNKAVPFYLANNFRLIESVTATDSSTVVIKLTKPQAAFPVLLGYNASILPEHLLKNLTPEQLINPTEFLKKPIGTGPFKFEQYQPGSFVRLVRNDDYFDGKAKLDAMVFRIVPDANSQLALLRAGEVDLAVIEPFQLSSVANTPGIKIQSVPIVRSEYIALNNSVGALSDKRVRTALTLGLNRELLLKTVFQGRGTIATGPFPPSVSWAHNADIKPLPFDPKQTQALLDEAGWKVGADGVRTKDGQLLTFTVLYDPSNPTRARTALIAQQQWNAIGVKTTFETSEYRAIVERMRQRPPAYQINPNYQVTPPDPDGVANNYLSNSLANESQYKRPEIDNLLDQGATAQSREERAKIYKRVQEIIHEDQPIVYTVDPDEIQALSAKVESFPKAGYRDALAWSHLIVKR</sequence>
<dbReference type="Gene3D" id="3.10.105.10">
    <property type="entry name" value="Dipeptide-binding Protein, Domain 3"/>
    <property type="match status" value="1"/>
</dbReference>
<dbReference type="GO" id="GO:0015833">
    <property type="term" value="P:peptide transport"/>
    <property type="evidence" value="ECO:0007669"/>
    <property type="project" value="TreeGrafter"/>
</dbReference>
<dbReference type="RefSeq" id="WP_165848646.1">
    <property type="nucleotide sequence ID" value="NZ_FUIG01000034.1"/>
</dbReference>
<feature type="signal peptide" evidence="4">
    <location>
        <begin position="1"/>
        <end position="21"/>
    </location>
</feature>